<sequence>MRTLRNTRGVFLKNRYGNSDVRDRRGLKDDVVTTVEKNMLQWFDHLDRMNESRLAKQIYRTNMCDGRASVYYGFPRIDTSHNTIVSHPVWPSLNGLFFTVVAYADDALYRFNDPWAAFVVTDPLAISMKCAFVVQLGNGSSRPGRHMFAARLSLRLRQNADILYEA</sequence>
<name>A0A4C1SWG9_EUMVA</name>
<gene>
    <name evidence="1" type="ORF">EVAR_5010_1</name>
</gene>
<dbReference type="OrthoDB" id="550012at2759"/>
<reference evidence="1 2" key="1">
    <citation type="journal article" date="2019" name="Commun. Biol.">
        <title>The bagworm genome reveals a unique fibroin gene that provides high tensile strength.</title>
        <authorList>
            <person name="Kono N."/>
            <person name="Nakamura H."/>
            <person name="Ohtoshi R."/>
            <person name="Tomita M."/>
            <person name="Numata K."/>
            <person name="Arakawa K."/>
        </authorList>
    </citation>
    <scope>NUCLEOTIDE SEQUENCE [LARGE SCALE GENOMIC DNA]</scope>
</reference>
<organism evidence="1 2">
    <name type="scientific">Eumeta variegata</name>
    <name type="common">Bagworm moth</name>
    <name type="synonym">Eumeta japonica</name>
    <dbReference type="NCBI Taxonomy" id="151549"/>
    <lineage>
        <taxon>Eukaryota</taxon>
        <taxon>Metazoa</taxon>
        <taxon>Ecdysozoa</taxon>
        <taxon>Arthropoda</taxon>
        <taxon>Hexapoda</taxon>
        <taxon>Insecta</taxon>
        <taxon>Pterygota</taxon>
        <taxon>Neoptera</taxon>
        <taxon>Endopterygota</taxon>
        <taxon>Lepidoptera</taxon>
        <taxon>Glossata</taxon>
        <taxon>Ditrysia</taxon>
        <taxon>Tineoidea</taxon>
        <taxon>Psychidae</taxon>
        <taxon>Oiketicinae</taxon>
        <taxon>Eumeta</taxon>
    </lineage>
</organism>
<proteinExistence type="predicted"/>
<evidence type="ECO:0000313" key="1">
    <source>
        <dbReference type="EMBL" id="GBP05657.1"/>
    </source>
</evidence>
<dbReference type="AlphaFoldDB" id="A0A4C1SWG9"/>
<dbReference type="EMBL" id="BGZK01000019">
    <property type="protein sequence ID" value="GBP05657.1"/>
    <property type="molecule type" value="Genomic_DNA"/>
</dbReference>
<evidence type="ECO:0000313" key="2">
    <source>
        <dbReference type="Proteomes" id="UP000299102"/>
    </source>
</evidence>
<keyword evidence="2" id="KW-1185">Reference proteome</keyword>
<protein>
    <submittedName>
        <fullName evidence="1">Uncharacterized protein</fullName>
    </submittedName>
</protein>
<accession>A0A4C1SWG9</accession>
<comment type="caution">
    <text evidence="1">The sequence shown here is derived from an EMBL/GenBank/DDBJ whole genome shotgun (WGS) entry which is preliminary data.</text>
</comment>
<dbReference type="Proteomes" id="UP000299102">
    <property type="component" value="Unassembled WGS sequence"/>
</dbReference>